<dbReference type="RefSeq" id="WP_326125209.1">
    <property type="nucleotide sequence ID" value="NZ_JARSFG010000042.1"/>
</dbReference>
<dbReference type="InterPro" id="IPR029055">
    <property type="entry name" value="Ntn_hydrolases_N"/>
</dbReference>
<dbReference type="PANTHER" id="PTHR34218">
    <property type="entry name" value="PEPTIDASE S45 PENICILLIN AMIDASE"/>
    <property type="match status" value="1"/>
</dbReference>
<dbReference type="InterPro" id="IPR043147">
    <property type="entry name" value="Penicillin_amidase_A-knob"/>
</dbReference>
<gene>
    <name evidence="7" type="ORF">P9B03_19850</name>
</gene>
<accession>A0AAW9NY00</accession>
<evidence type="ECO:0000313" key="8">
    <source>
        <dbReference type="Proteomes" id="UP001344888"/>
    </source>
</evidence>
<keyword evidence="6" id="KW-1133">Transmembrane helix</keyword>
<dbReference type="GO" id="GO:0046872">
    <property type="term" value="F:metal ion binding"/>
    <property type="evidence" value="ECO:0007669"/>
    <property type="project" value="UniProtKB-KW"/>
</dbReference>
<dbReference type="GO" id="GO:0017000">
    <property type="term" value="P:antibiotic biosynthetic process"/>
    <property type="evidence" value="ECO:0007669"/>
    <property type="project" value="InterPro"/>
</dbReference>
<dbReference type="InterPro" id="IPR023343">
    <property type="entry name" value="Penicillin_amidase_dom1"/>
</dbReference>
<feature type="binding site" evidence="5">
    <location>
        <position position="326"/>
    </location>
    <ligand>
        <name>Ca(2+)</name>
        <dbReference type="ChEBI" id="CHEBI:29108"/>
    </ligand>
</feature>
<evidence type="ECO:0000256" key="2">
    <source>
        <dbReference type="ARBA" id="ARBA00022801"/>
    </source>
</evidence>
<evidence type="ECO:0000256" key="3">
    <source>
        <dbReference type="ARBA" id="ARBA00023145"/>
    </source>
</evidence>
<feature type="transmembrane region" description="Helical" evidence="6">
    <location>
        <begin position="12"/>
        <end position="35"/>
    </location>
</feature>
<evidence type="ECO:0000256" key="1">
    <source>
        <dbReference type="ARBA" id="ARBA00006586"/>
    </source>
</evidence>
<dbReference type="CDD" id="cd03747">
    <property type="entry name" value="Ntn_PGA_like"/>
    <property type="match status" value="1"/>
</dbReference>
<dbReference type="Gene3D" id="3.60.20.10">
    <property type="entry name" value="Glutamine Phosphoribosylpyrophosphate, subunit 1, domain 1"/>
    <property type="match status" value="1"/>
</dbReference>
<name>A0AAW9NY00_9BACL</name>
<keyword evidence="5" id="KW-0106">Calcium</keyword>
<evidence type="ECO:0000313" key="7">
    <source>
        <dbReference type="EMBL" id="MEC1180714.1"/>
    </source>
</evidence>
<dbReference type="PIRSF" id="PIRSF001227">
    <property type="entry name" value="Pen_acylase"/>
    <property type="match status" value="1"/>
</dbReference>
<reference evidence="7 8" key="1">
    <citation type="submission" date="2023-03" db="EMBL/GenBank/DDBJ databases">
        <title>Bacillus Genome Sequencing.</title>
        <authorList>
            <person name="Dunlap C."/>
        </authorList>
    </citation>
    <scope>NUCLEOTIDE SEQUENCE [LARGE SCALE GENOMIC DNA]</scope>
    <source>
        <strain evidence="7 8">B-59205</strain>
    </source>
</reference>
<keyword evidence="6" id="KW-0472">Membrane</keyword>
<keyword evidence="2 7" id="KW-0378">Hydrolase</keyword>
<feature type="active site" description="Nucleophile" evidence="4">
    <location>
        <position position="254"/>
    </location>
</feature>
<organism evidence="7 8">
    <name type="scientific">Metasolibacillus meyeri</name>
    <dbReference type="NCBI Taxonomy" id="1071052"/>
    <lineage>
        <taxon>Bacteria</taxon>
        <taxon>Bacillati</taxon>
        <taxon>Bacillota</taxon>
        <taxon>Bacilli</taxon>
        <taxon>Bacillales</taxon>
        <taxon>Caryophanaceae</taxon>
        <taxon>Metasolibacillus</taxon>
    </lineage>
</organism>
<dbReference type="Gene3D" id="2.30.120.10">
    <property type="match status" value="1"/>
</dbReference>
<dbReference type="InterPro" id="IPR002692">
    <property type="entry name" value="S45"/>
</dbReference>
<dbReference type="InterPro" id="IPR043146">
    <property type="entry name" value="Penicillin_amidase_N_B-knob"/>
</dbReference>
<evidence type="ECO:0000256" key="4">
    <source>
        <dbReference type="PIRSR" id="PIRSR001227-1"/>
    </source>
</evidence>
<comment type="cofactor">
    <cofactor evidence="5">
        <name>Ca(2+)</name>
        <dbReference type="ChEBI" id="CHEBI:29108"/>
    </cofactor>
    <text evidence="5">Binds 1 Ca(2+) ion per dimer.</text>
</comment>
<dbReference type="Gene3D" id="1.10.1400.10">
    <property type="match status" value="1"/>
</dbReference>
<keyword evidence="8" id="KW-1185">Reference proteome</keyword>
<dbReference type="GO" id="GO:0016811">
    <property type="term" value="F:hydrolase activity, acting on carbon-nitrogen (but not peptide) bonds, in linear amides"/>
    <property type="evidence" value="ECO:0007669"/>
    <property type="project" value="InterPro"/>
</dbReference>
<evidence type="ECO:0000256" key="6">
    <source>
        <dbReference type="SAM" id="Phobius"/>
    </source>
</evidence>
<dbReference type="Gene3D" id="1.10.439.10">
    <property type="entry name" value="Penicillin Amidohydrolase, domain 1"/>
    <property type="match status" value="1"/>
</dbReference>
<protein>
    <submittedName>
        <fullName evidence="7">Penicillin acylase family protein</fullName>
        <ecNumber evidence="7">3.5.1.-</ecNumber>
    </submittedName>
</protein>
<keyword evidence="5" id="KW-0479">Metal-binding</keyword>
<sequence>MNKIKSKKIINIAIWTVGILIILAGAAVAGVHMYVANSLPKIEGEVDLAILDADVKVTRDGTGVPHIVAQSDADLYKAQGYVQAQDRLFQMDLSRRQASGRLAEVIGENAVSTDKFFRTFSLRHAAEQSWNEYDDEAKQILQWYAEGVNAFIDEVKGTSKLSYEFKLLGYEPEPWTPVDSLTIGKFMAYDLGGNWNMLAFRHWALQNYTEEQMAELMTQYPDNAKSIIEANLNNPVDVAGAFNVELLPNEFNGSNNWVVSGDLTASGKPLLADDPHLGLNTPSIWYQMHLQSPEQNVSGVIFAGIPGIILGHNESIAWGVTNVGPDVQDLYIETPNPDNPTQFKYDGKWEDAIVRAEPIKVKGGKTIDFEVVETRHGPIISELVFKKEKPTAVFSMQWTALQPTRELRAIIGFNKATNWEEFETALNDFRAPAQNFVFASTDGTIAYKANGDIPIRKKGDGQLPVPGDSSEYGWEGFIPYDELPTVINPESGYIATANNQIIGEEYPYHITKFWAQPYRYERIVEMIESVKESIGTVDEETDKVYEGFTRAEMKAMQIDKKNLYAAEFLPGFLETIKANDQEGKYTDIIALMEEWELYDNRDDAQPLIWHFLIEEIKETIFKEHMPADVYEMMPGKYQIMDEMLRKAYAGNEGVWIKQAGGLDQVVYGSFERAIADLKAKYGTSITKWQWGSYHKILFKHPLAGASDFIASYVNPATMGSGGSRVTVMAAATDANGNINHGASWRFVADLNNLNYAEHIVGPGQSGHFKSKWYDNQVSRWVYGRYHRTYINGEIDPAYDLILKAQ</sequence>
<keyword evidence="3" id="KW-0865">Zymogen</keyword>
<dbReference type="AlphaFoldDB" id="A0AAW9NY00"/>
<dbReference type="EC" id="3.5.1.-" evidence="7"/>
<dbReference type="SUPFAM" id="SSF56235">
    <property type="entry name" value="N-terminal nucleophile aminohydrolases (Ntn hydrolases)"/>
    <property type="match status" value="1"/>
</dbReference>
<proteinExistence type="inferred from homology"/>
<dbReference type="Proteomes" id="UP001344888">
    <property type="component" value="Unassembled WGS sequence"/>
</dbReference>
<feature type="binding site" evidence="5">
    <location>
        <position position="329"/>
    </location>
    <ligand>
        <name>Ca(2+)</name>
        <dbReference type="ChEBI" id="CHEBI:29108"/>
    </ligand>
</feature>
<comment type="caution">
    <text evidence="7">The sequence shown here is derived from an EMBL/GenBank/DDBJ whole genome shotgun (WGS) entry which is preliminary data.</text>
</comment>
<dbReference type="PANTHER" id="PTHR34218:SF4">
    <property type="entry name" value="ACYL-HOMOSERINE LACTONE ACYLASE QUIP"/>
    <property type="match status" value="1"/>
</dbReference>
<keyword evidence="6" id="KW-0812">Transmembrane</keyword>
<dbReference type="Pfam" id="PF01804">
    <property type="entry name" value="Penicil_amidase"/>
    <property type="match status" value="1"/>
</dbReference>
<comment type="similarity">
    <text evidence="1">Belongs to the peptidase S45 family.</text>
</comment>
<evidence type="ECO:0000256" key="5">
    <source>
        <dbReference type="PIRSR" id="PIRSR001227-2"/>
    </source>
</evidence>
<dbReference type="EMBL" id="JARSFG010000042">
    <property type="protein sequence ID" value="MEC1180714.1"/>
    <property type="molecule type" value="Genomic_DNA"/>
</dbReference>
<dbReference type="InterPro" id="IPR014395">
    <property type="entry name" value="Pen/GL7ACA/AHL_acylase"/>
</dbReference>